<dbReference type="GO" id="GO:0006596">
    <property type="term" value="P:polyamine biosynthetic process"/>
    <property type="evidence" value="ECO:0007669"/>
    <property type="project" value="UniProtKB-UniRule"/>
</dbReference>
<dbReference type="SUPFAM" id="SSF53335">
    <property type="entry name" value="S-adenosyl-L-methionine-dependent methyltransferases"/>
    <property type="match status" value="1"/>
</dbReference>
<reference evidence="6 7" key="1">
    <citation type="submission" date="2019-01" db="EMBL/GenBank/DDBJ databases">
        <title>Zoogloea oleivorans genome sequencing and assembly.</title>
        <authorList>
            <person name="Tancsics A."/>
            <person name="Farkas M."/>
            <person name="Kriszt B."/>
            <person name="Maroti G."/>
            <person name="Horvath B."/>
        </authorList>
    </citation>
    <scope>NUCLEOTIDE SEQUENCE [LARGE SCALE GENOMIC DNA]</scope>
    <source>
        <strain evidence="6 7">Buc</strain>
    </source>
</reference>
<evidence type="ECO:0000256" key="1">
    <source>
        <dbReference type="ARBA" id="ARBA00007867"/>
    </source>
</evidence>
<dbReference type="PANTHER" id="PTHR43317">
    <property type="entry name" value="THERMOSPERMINE SYNTHASE ACAULIS5"/>
    <property type="match status" value="1"/>
</dbReference>
<feature type="active site" description="Proton acceptor" evidence="4">
    <location>
        <position position="174"/>
    </location>
</feature>
<dbReference type="Pfam" id="PF01564">
    <property type="entry name" value="Spermine_synth"/>
    <property type="match status" value="1"/>
</dbReference>
<keyword evidence="7" id="KW-1185">Reference proteome</keyword>
<evidence type="ECO:0000313" key="7">
    <source>
        <dbReference type="Proteomes" id="UP000389128"/>
    </source>
</evidence>
<accession>A0A6C2CP67</accession>
<evidence type="ECO:0000313" key="6">
    <source>
        <dbReference type="EMBL" id="TYC55035.1"/>
    </source>
</evidence>
<dbReference type="RefSeq" id="WP_148580168.1">
    <property type="nucleotide sequence ID" value="NZ_SDKK01000015.1"/>
</dbReference>
<dbReference type="InterPro" id="IPR029063">
    <property type="entry name" value="SAM-dependent_MTases_sf"/>
</dbReference>
<feature type="domain" description="PABS" evidence="5">
    <location>
        <begin position="13"/>
        <end position="265"/>
    </location>
</feature>
<dbReference type="GO" id="GO:0016740">
    <property type="term" value="F:transferase activity"/>
    <property type="evidence" value="ECO:0007669"/>
    <property type="project" value="UniProtKB-UniRule"/>
</dbReference>
<sequence>MPPVASPSILVLPSPFFSDSDTIRLLESPDCDTDWVLRQVVSGAYDKPFVIDDGATRTLHFSLSLIQSSMSLKDPFRLELDYTQAMMSFLLFLHRPKNILMLGLGGGSLAKFCYRHVGSARISVVEIDPRVIAFRDEFELPRDDARLLVIEGDGADEVIRSGQAEDKPDVIMMDAFDRHGLSGSVSSTHFYQTVYDALAGRGVMVANLAGEKNDRIEHLAMIADVFDDRVLSIMLPDGNDIVLAFRAPGFDPRWREIANQAKALRARTGLDFPKFAERLERSRRLRYL</sequence>
<evidence type="ECO:0000256" key="4">
    <source>
        <dbReference type="PROSITE-ProRule" id="PRU00354"/>
    </source>
</evidence>
<protein>
    <submittedName>
        <fullName evidence="6">Spermidine synthase-like protein</fullName>
    </submittedName>
</protein>
<dbReference type="PROSITE" id="PS51006">
    <property type="entry name" value="PABS_2"/>
    <property type="match status" value="1"/>
</dbReference>
<dbReference type="AlphaFoldDB" id="A0A6C2CP67"/>
<evidence type="ECO:0000259" key="5">
    <source>
        <dbReference type="PROSITE" id="PS51006"/>
    </source>
</evidence>
<keyword evidence="3 4" id="KW-0620">Polyamine biosynthesis</keyword>
<evidence type="ECO:0000256" key="3">
    <source>
        <dbReference type="ARBA" id="ARBA00023115"/>
    </source>
</evidence>
<dbReference type="EMBL" id="SDKK01000015">
    <property type="protein sequence ID" value="TYC55035.1"/>
    <property type="molecule type" value="Genomic_DNA"/>
</dbReference>
<evidence type="ECO:0000256" key="2">
    <source>
        <dbReference type="ARBA" id="ARBA00022679"/>
    </source>
</evidence>
<organism evidence="6 7">
    <name type="scientific">Zoogloea oleivorans</name>
    <dbReference type="NCBI Taxonomy" id="1552750"/>
    <lineage>
        <taxon>Bacteria</taxon>
        <taxon>Pseudomonadati</taxon>
        <taxon>Pseudomonadota</taxon>
        <taxon>Betaproteobacteria</taxon>
        <taxon>Rhodocyclales</taxon>
        <taxon>Zoogloeaceae</taxon>
        <taxon>Zoogloea</taxon>
    </lineage>
</organism>
<comment type="similarity">
    <text evidence="1">Belongs to the spermidine/spermine synthase family.</text>
</comment>
<dbReference type="Gene3D" id="3.40.50.150">
    <property type="entry name" value="Vaccinia Virus protein VP39"/>
    <property type="match status" value="1"/>
</dbReference>
<gene>
    <name evidence="6" type="ORF">ETQ85_16445</name>
</gene>
<dbReference type="Proteomes" id="UP000389128">
    <property type="component" value="Unassembled WGS sequence"/>
</dbReference>
<keyword evidence="2 4" id="KW-0808">Transferase</keyword>
<comment type="caution">
    <text evidence="6">The sequence shown here is derived from an EMBL/GenBank/DDBJ whole genome shotgun (WGS) entry which is preliminary data.</text>
</comment>
<dbReference type="OrthoDB" id="117774at2"/>
<proteinExistence type="inferred from homology"/>
<name>A0A6C2CP67_9RHOO</name>
<dbReference type="PANTHER" id="PTHR43317:SF1">
    <property type="entry name" value="THERMOSPERMINE SYNTHASE ACAULIS5"/>
    <property type="match status" value="1"/>
</dbReference>
<dbReference type="InterPro" id="IPR030374">
    <property type="entry name" value="PABS"/>
</dbReference>